<sequence>MLRRLLSNPLSMNGKIVPEDELINSDEPKEYFVLSKMQPLPPEEDKEQEGGSYLQQNYWYQTGNDCSNNIQFSNAENDVYWPNCFPIDQYNDNNNNITNSISSTTILLPPPPPPLFSSDFSFQKTILDEKKIQNGCDNTFDLNQESLQFSQNIDTNRNTESPSDLNSSFFCRYCNRSIPRSRISYRRHIAQCRRINLNEDGNLNSGGSSSSSIAFTEILGSKTQQKSLQNIDFSSLNNNCSSNISTTSPAPGGIGSVDPSDPYQCSWCQFNTLYKGNMKRHLICCHQGFLKII</sequence>
<dbReference type="Proteomes" id="UP000605970">
    <property type="component" value="Unassembled WGS sequence"/>
</dbReference>
<dbReference type="EMBL" id="JABEBT010000051">
    <property type="protein sequence ID" value="KAF7634777.1"/>
    <property type="molecule type" value="Genomic_DNA"/>
</dbReference>
<protein>
    <recommendedName>
        <fullName evidence="3">C2H2-type domain-containing protein</fullName>
    </recommendedName>
</protein>
<proteinExistence type="predicted"/>
<keyword evidence="2" id="KW-1185">Reference proteome</keyword>
<gene>
    <name evidence="1" type="ORF">Mgra_00005810</name>
</gene>
<comment type="caution">
    <text evidence="1">The sequence shown here is derived from an EMBL/GenBank/DDBJ whole genome shotgun (WGS) entry which is preliminary data.</text>
</comment>
<name>A0A8S9ZMS5_9BILA</name>
<organism evidence="1 2">
    <name type="scientific">Meloidogyne graminicola</name>
    <dbReference type="NCBI Taxonomy" id="189291"/>
    <lineage>
        <taxon>Eukaryota</taxon>
        <taxon>Metazoa</taxon>
        <taxon>Ecdysozoa</taxon>
        <taxon>Nematoda</taxon>
        <taxon>Chromadorea</taxon>
        <taxon>Rhabditida</taxon>
        <taxon>Tylenchina</taxon>
        <taxon>Tylenchomorpha</taxon>
        <taxon>Tylenchoidea</taxon>
        <taxon>Meloidogynidae</taxon>
        <taxon>Meloidogyninae</taxon>
        <taxon>Meloidogyne</taxon>
    </lineage>
</organism>
<accession>A0A8S9ZMS5</accession>
<reference evidence="1" key="1">
    <citation type="journal article" date="2020" name="Ecol. Evol.">
        <title>Genome structure and content of the rice root-knot nematode (Meloidogyne graminicola).</title>
        <authorList>
            <person name="Phan N.T."/>
            <person name="Danchin E.G.J."/>
            <person name="Klopp C."/>
            <person name="Perfus-Barbeoch L."/>
            <person name="Kozlowski D.K."/>
            <person name="Koutsovoulos G.D."/>
            <person name="Lopez-Roques C."/>
            <person name="Bouchez O."/>
            <person name="Zahm M."/>
            <person name="Besnard G."/>
            <person name="Bellafiore S."/>
        </authorList>
    </citation>
    <scope>NUCLEOTIDE SEQUENCE</scope>
    <source>
        <strain evidence="1">VN-18</strain>
    </source>
</reference>
<evidence type="ECO:0000313" key="2">
    <source>
        <dbReference type="Proteomes" id="UP000605970"/>
    </source>
</evidence>
<dbReference type="OrthoDB" id="5843400at2759"/>
<evidence type="ECO:0008006" key="3">
    <source>
        <dbReference type="Google" id="ProtNLM"/>
    </source>
</evidence>
<dbReference type="AlphaFoldDB" id="A0A8S9ZMS5"/>
<evidence type="ECO:0000313" key="1">
    <source>
        <dbReference type="EMBL" id="KAF7634777.1"/>
    </source>
</evidence>